<dbReference type="InterPro" id="IPR011101">
    <property type="entry name" value="DUF5131"/>
</dbReference>
<organism evidence="1 2">
    <name type="scientific">Sulfobacillus acidophilus</name>
    <dbReference type="NCBI Taxonomy" id="53633"/>
    <lineage>
        <taxon>Bacteria</taxon>
        <taxon>Bacillati</taxon>
        <taxon>Bacillota</taxon>
        <taxon>Clostridia</taxon>
        <taxon>Eubacteriales</taxon>
        <taxon>Clostridiales Family XVII. Incertae Sedis</taxon>
        <taxon>Sulfobacillus</taxon>
    </lineage>
</organism>
<proteinExistence type="predicted"/>
<accession>A0A2T2WII9</accession>
<dbReference type="AlphaFoldDB" id="A0A2T2WII9"/>
<reference evidence="1 2" key="1">
    <citation type="journal article" date="2014" name="BMC Genomics">
        <title>Comparison of environmental and isolate Sulfobacillus genomes reveals diverse carbon, sulfur, nitrogen, and hydrogen metabolisms.</title>
        <authorList>
            <person name="Justice N.B."/>
            <person name="Norman A."/>
            <person name="Brown C.T."/>
            <person name="Singh A."/>
            <person name="Thomas B.C."/>
            <person name="Banfield J.F."/>
        </authorList>
    </citation>
    <scope>NUCLEOTIDE SEQUENCE [LARGE SCALE GENOMIC DNA]</scope>
    <source>
        <strain evidence="1">AMDSBA3</strain>
    </source>
</reference>
<dbReference type="EMBL" id="PXYV01000023">
    <property type="protein sequence ID" value="PSR22045.1"/>
    <property type="molecule type" value="Genomic_DNA"/>
</dbReference>
<dbReference type="Proteomes" id="UP000241848">
    <property type="component" value="Unassembled WGS sequence"/>
</dbReference>
<protein>
    <submittedName>
        <fullName evidence="1">Uncharacterized protein</fullName>
    </submittedName>
</protein>
<sequence>MQPGTRSRAARVSPGCEPCYAERLSHRFVWATAPWTTPHAAQNVACHPERLDQPLHWTKPRRIFVNSLSHLFYDQVPNGFLDHVFATIVRTRHHHYQILTKRPARMQAYPSDAHTLDRIAPHQRRAATAATGPSCLADILPHVWLGGSACRSRINGGSDRRMDHISEIQRVIASGQYQFPLDRYGNDPP</sequence>
<comment type="caution">
    <text evidence="1">The sequence shown here is derived from an EMBL/GenBank/DDBJ whole genome shotgun (WGS) entry which is preliminary data.</text>
</comment>
<evidence type="ECO:0000313" key="2">
    <source>
        <dbReference type="Proteomes" id="UP000241848"/>
    </source>
</evidence>
<evidence type="ECO:0000313" key="1">
    <source>
        <dbReference type="EMBL" id="PSR22045.1"/>
    </source>
</evidence>
<gene>
    <name evidence="1" type="ORF">C7B45_08575</name>
</gene>
<name>A0A2T2WII9_9FIRM</name>
<dbReference type="Pfam" id="PF07505">
    <property type="entry name" value="DUF5131"/>
    <property type="match status" value="1"/>
</dbReference>